<protein>
    <submittedName>
        <fullName evidence="2">FABP domain-containing protein</fullName>
    </submittedName>
</protein>
<accession>A0AC35TRF1</accession>
<evidence type="ECO:0000313" key="2">
    <source>
        <dbReference type="WBParaSite" id="RSKR_0000339400.1"/>
    </source>
</evidence>
<reference evidence="2" key="1">
    <citation type="submission" date="2016-11" db="UniProtKB">
        <authorList>
            <consortium name="WormBaseParasite"/>
        </authorList>
    </citation>
    <scope>IDENTIFICATION</scope>
    <source>
        <strain evidence="2">KR3021</strain>
    </source>
</reference>
<proteinExistence type="predicted"/>
<dbReference type="WBParaSite" id="RSKR_0000339400.1">
    <property type="protein sequence ID" value="RSKR_0000339400.1"/>
    <property type="gene ID" value="RSKR_0000339400"/>
</dbReference>
<name>A0AC35TRF1_9BILA</name>
<sequence length="145" mass="16357">MTLNDKQKELLGTWKLINQENFEEYLKAIDVGIVKRKLALSITPTLILESDGSNWKSAVISTFKSKDWNFTIGDKQRSETIDDRVYDITMTLTEDGHLIETQEAIAGDKNSGVPSIIERYVDGNGHLVAKIEAAKVVAHRYYARV</sequence>
<dbReference type="Proteomes" id="UP000095286">
    <property type="component" value="Unplaced"/>
</dbReference>
<evidence type="ECO:0000313" key="1">
    <source>
        <dbReference type="Proteomes" id="UP000095286"/>
    </source>
</evidence>
<organism evidence="1 2">
    <name type="scientific">Rhabditophanes sp. KR3021</name>
    <dbReference type="NCBI Taxonomy" id="114890"/>
    <lineage>
        <taxon>Eukaryota</taxon>
        <taxon>Metazoa</taxon>
        <taxon>Ecdysozoa</taxon>
        <taxon>Nematoda</taxon>
        <taxon>Chromadorea</taxon>
        <taxon>Rhabditida</taxon>
        <taxon>Tylenchina</taxon>
        <taxon>Panagrolaimomorpha</taxon>
        <taxon>Strongyloidoidea</taxon>
        <taxon>Alloionematidae</taxon>
        <taxon>Rhabditophanes</taxon>
    </lineage>
</organism>